<dbReference type="Pfam" id="PF13083">
    <property type="entry name" value="KH_KhpA-B"/>
    <property type="match status" value="1"/>
</dbReference>
<accession>B6FZ72</accession>
<dbReference type="GO" id="GO:0009252">
    <property type="term" value="P:peptidoglycan biosynthetic process"/>
    <property type="evidence" value="ECO:0007669"/>
    <property type="project" value="UniProtKB-UniRule"/>
</dbReference>
<dbReference type="AlphaFoldDB" id="B6FZ72"/>
<gene>
    <name evidence="3" type="primary">khpA</name>
    <name evidence="4" type="ORF">CLOHIR_01176</name>
</gene>
<dbReference type="Gene3D" id="3.30.300.20">
    <property type="match status" value="1"/>
</dbReference>
<dbReference type="HOGENOM" id="CLU_132074_1_0_9"/>
<comment type="function">
    <text evidence="3">A probable RNA chaperone. Forms a complex with KhpB which binds to cellular RNA and controls its expression. Plays a role in peptidoglycan (PG) homeostasis and cell length regulation.</text>
</comment>
<reference evidence="4 5" key="2">
    <citation type="submission" date="2008-10" db="EMBL/GenBank/DDBJ databases">
        <title>Draft genome sequence of Clostridium hiranonis (DSM 13275).</title>
        <authorList>
            <person name="Sudarsanam P."/>
            <person name="Ley R."/>
            <person name="Guruge J."/>
            <person name="Turnbaugh P.J."/>
            <person name="Mahowald M."/>
            <person name="Liep D."/>
            <person name="Gordon J."/>
        </authorList>
    </citation>
    <scope>NUCLEOTIDE SEQUENCE [LARGE SCALE GENOMIC DNA]</scope>
    <source>
        <strain evidence="4 5">DSM 13275</strain>
    </source>
</reference>
<evidence type="ECO:0000313" key="4">
    <source>
        <dbReference type="EMBL" id="EEA85176.1"/>
    </source>
</evidence>
<dbReference type="EMBL" id="ABWP01000049">
    <property type="protein sequence ID" value="EEA85176.1"/>
    <property type="molecule type" value="Genomic_DNA"/>
</dbReference>
<dbReference type="eggNOG" id="COG1837">
    <property type="taxonomic scope" value="Bacteria"/>
</dbReference>
<dbReference type="PANTHER" id="PTHR34654">
    <property type="entry name" value="UPF0109 PROTEIN SCO5592"/>
    <property type="match status" value="1"/>
</dbReference>
<evidence type="ECO:0000256" key="2">
    <source>
        <dbReference type="ARBA" id="ARBA00022884"/>
    </source>
</evidence>
<keyword evidence="3" id="KW-0133">Cell shape</keyword>
<evidence type="ECO:0000256" key="1">
    <source>
        <dbReference type="ARBA" id="ARBA00022490"/>
    </source>
</evidence>
<dbReference type="GO" id="GO:0071555">
    <property type="term" value="P:cell wall organization"/>
    <property type="evidence" value="ECO:0007669"/>
    <property type="project" value="UniProtKB-KW"/>
</dbReference>
<dbReference type="GO" id="GO:0008360">
    <property type="term" value="P:regulation of cell shape"/>
    <property type="evidence" value="ECO:0007669"/>
    <property type="project" value="UniProtKB-KW"/>
</dbReference>
<name>B6FZ72_PEPHT</name>
<proteinExistence type="inferred from homology"/>
<keyword evidence="2 3" id="KW-0694">RNA-binding</keyword>
<organism evidence="4 5">
    <name type="scientific">Peptacetobacter hiranonis (strain DSM 13275 / JCM 10541 / KCTC 15199 / TO-931)</name>
    <name type="common">Clostridium hiranonis</name>
    <dbReference type="NCBI Taxonomy" id="500633"/>
    <lineage>
        <taxon>Bacteria</taxon>
        <taxon>Bacillati</taxon>
        <taxon>Bacillota</taxon>
        <taxon>Clostridia</taxon>
        <taxon>Peptostreptococcales</taxon>
        <taxon>Peptostreptococcaceae</taxon>
        <taxon>Peptacetobacter</taxon>
    </lineage>
</organism>
<keyword evidence="3" id="KW-0143">Chaperone</keyword>
<keyword evidence="1 3" id="KW-0963">Cytoplasm</keyword>
<evidence type="ECO:0000313" key="5">
    <source>
        <dbReference type="Proteomes" id="UP000003178"/>
    </source>
</evidence>
<keyword evidence="3" id="KW-0961">Cell wall biogenesis/degradation</keyword>
<dbReference type="GO" id="GO:0005737">
    <property type="term" value="C:cytoplasm"/>
    <property type="evidence" value="ECO:0007669"/>
    <property type="project" value="UniProtKB-SubCell"/>
</dbReference>
<dbReference type="InterPro" id="IPR020627">
    <property type="entry name" value="KhpA"/>
</dbReference>
<dbReference type="InterPro" id="IPR015946">
    <property type="entry name" value="KH_dom-like_a/b"/>
</dbReference>
<protein>
    <recommendedName>
        <fullName evidence="3">RNA-binding protein KhpA</fullName>
    </recommendedName>
    <alternativeName>
        <fullName evidence="3">KH-domain protein A</fullName>
    </alternativeName>
</protein>
<dbReference type="PROSITE" id="PS50084">
    <property type="entry name" value="KH_TYPE_1"/>
    <property type="match status" value="1"/>
</dbReference>
<reference evidence="4 5" key="1">
    <citation type="submission" date="2008-09" db="EMBL/GenBank/DDBJ databases">
        <authorList>
            <person name="Fulton L."/>
            <person name="Clifton S."/>
            <person name="Fulton B."/>
            <person name="Xu J."/>
            <person name="Minx P."/>
            <person name="Pepin K.H."/>
            <person name="Johnson M."/>
            <person name="Thiruvilangam P."/>
            <person name="Bhonagiri V."/>
            <person name="Nash W.E."/>
            <person name="Mardis E.R."/>
            <person name="Wilson R.K."/>
        </authorList>
    </citation>
    <scope>NUCLEOTIDE SEQUENCE [LARGE SCALE GENOMIC DNA]</scope>
    <source>
        <strain evidence="4 5">DSM 13275</strain>
    </source>
</reference>
<keyword evidence="5" id="KW-1185">Reference proteome</keyword>
<dbReference type="HAMAP" id="MF_00088">
    <property type="entry name" value="KhpA"/>
    <property type="match status" value="1"/>
</dbReference>
<dbReference type="Proteomes" id="UP000003178">
    <property type="component" value="Unassembled WGS sequence"/>
</dbReference>
<dbReference type="GO" id="GO:0003723">
    <property type="term" value="F:RNA binding"/>
    <property type="evidence" value="ECO:0007669"/>
    <property type="project" value="UniProtKB-UniRule"/>
</dbReference>
<comment type="caution">
    <text evidence="4">The sequence shown here is derived from an EMBL/GenBank/DDBJ whole genome shotgun (WGS) entry which is preliminary data.</text>
</comment>
<sequence length="76" mass="8296">MIKELVVDIAKALVDNPDEVVVSVSEEKDEIILKLTVAPDDMGKVIGKQGRIAKAIRTVVRSVANKEKIKVSLEIV</sequence>
<comment type="subcellular location">
    <subcellularLocation>
        <location evidence="3">Cytoplasm</location>
    </subcellularLocation>
</comment>
<dbReference type="CDD" id="cd22533">
    <property type="entry name" value="KH-II_YlqC-like"/>
    <property type="match status" value="1"/>
</dbReference>
<dbReference type="InterPro" id="IPR009019">
    <property type="entry name" value="KH_sf_prok-type"/>
</dbReference>
<dbReference type="PANTHER" id="PTHR34654:SF1">
    <property type="entry name" value="RNA-BINDING PROTEIN KHPA"/>
    <property type="match status" value="1"/>
</dbReference>
<dbReference type="STRING" id="500633.CLOHIR_01176"/>
<dbReference type="SUPFAM" id="SSF54814">
    <property type="entry name" value="Prokaryotic type KH domain (KH-domain type II)"/>
    <property type="match status" value="1"/>
</dbReference>
<comment type="similarity">
    <text evidence="3">Belongs to the KhpA RNA-binding protein family.</text>
</comment>
<evidence type="ECO:0000256" key="3">
    <source>
        <dbReference type="HAMAP-Rule" id="MF_00088"/>
    </source>
</evidence>
<comment type="subunit">
    <text evidence="3">Forms a complex with KhpB.</text>
</comment>